<name>A0A0L0CPZ3_LUCCU</name>
<evidence type="ECO:0000313" key="2">
    <source>
        <dbReference type="Proteomes" id="UP000037069"/>
    </source>
</evidence>
<evidence type="ECO:0000313" key="1">
    <source>
        <dbReference type="EMBL" id="KNC33509.1"/>
    </source>
</evidence>
<dbReference type="EMBL" id="JRES01000186">
    <property type="protein sequence ID" value="KNC33509.1"/>
    <property type="molecule type" value="Genomic_DNA"/>
</dbReference>
<dbReference type="AlphaFoldDB" id="A0A0L0CPZ3"/>
<protein>
    <submittedName>
        <fullName evidence="1">Uncharacterized protein</fullName>
    </submittedName>
</protein>
<proteinExistence type="predicted"/>
<reference evidence="1 2" key="1">
    <citation type="journal article" date="2015" name="Nat. Commun.">
        <title>Lucilia cuprina genome unlocks parasitic fly biology to underpin future interventions.</title>
        <authorList>
            <person name="Anstead C.A."/>
            <person name="Korhonen P.K."/>
            <person name="Young N.D."/>
            <person name="Hall R.S."/>
            <person name="Jex A.R."/>
            <person name="Murali S.C."/>
            <person name="Hughes D.S."/>
            <person name="Lee S.F."/>
            <person name="Perry T."/>
            <person name="Stroehlein A.J."/>
            <person name="Ansell B.R."/>
            <person name="Breugelmans B."/>
            <person name="Hofmann A."/>
            <person name="Qu J."/>
            <person name="Dugan S."/>
            <person name="Lee S.L."/>
            <person name="Chao H."/>
            <person name="Dinh H."/>
            <person name="Han Y."/>
            <person name="Doddapaneni H.V."/>
            <person name="Worley K.C."/>
            <person name="Muzny D.M."/>
            <person name="Ioannidis P."/>
            <person name="Waterhouse R.M."/>
            <person name="Zdobnov E.M."/>
            <person name="James P.J."/>
            <person name="Bagnall N.H."/>
            <person name="Kotze A.C."/>
            <person name="Gibbs R.A."/>
            <person name="Richards S."/>
            <person name="Batterham P."/>
            <person name="Gasser R.B."/>
        </authorList>
    </citation>
    <scope>NUCLEOTIDE SEQUENCE [LARGE SCALE GENOMIC DNA]</scope>
    <source>
        <strain evidence="1 2">LS</strain>
        <tissue evidence="1">Full body</tissue>
    </source>
</reference>
<dbReference type="OrthoDB" id="7882697at2759"/>
<keyword evidence="2" id="KW-1185">Reference proteome</keyword>
<gene>
    <name evidence="1" type="ORF">FF38_05819</name>
</gene>
<dbReference type="OMA" id="THHIELA"/>
<sequence length="372" mass="43326">MPEFKTTRSLYRTRTVRSITRTMQPIASKYLLDFHADEFDSTNRRKSKVATQRDSFRRADTLLDRIIGKLKRDFKPEDILLLITPASTHAKRYKLHVIERYRQGHLGMTTITHNELCRWKASKAFHKYCLVFGSRYMDLKTVVLQTDTIKSLVNSLDRKCCVAAKDEELPAKISNTSSAGDYLNAEPVATIKLQDSFIQTDPEIGDNISFSLKDILQLIDAINQTLEPCKKDINRFFLMADKMKFSLVIRPELLWKTTTLLPHTTLVENCVRFQIESYLPGNCYLGCITMLENDLMQQLDLFPKLLYHTHVIEDVFDLTPLPRFLVELLKTIFGFLKLELLYDALGELIFEWYKNFTYLSLNATDFWLYIDT</sequence>
<dbReference type="Proteomes" id="UP000037069">
    <property type="component" value="Unassembled WGS sequence"/>
</dbReference>
<organism evidence="1 2">
    <name type="scientific">Lucilia cuprina</name>
    <name type="common">Green bottle fly</name>
    <name type="synonym">Australian sheep blowfly</name>
    <dbReference type="NCBI Taxonomy" id="7375"/>
    <lineage>
        <taxon>Eukaryota</taxon>
        <taxon>Metazoa</taxon>
        <taxon>Ecdysozoa</taxon>
        <taxon>Arthropoda</taxon>
        <taxon>Hexapoda</taxon>
        <taxon>Insecta</taxon>
        <taxon>Pterygota</taxon>
        <taxon>Neoptera</taxon>
        <taxon>Endopterygota</taxon>
        <taxon>Diptera</taxon>
        <taxon>Brachycera</taxon>
        <taxon>Muscomorpha</taxon>
        <taxon>Oestroidea</taxon>
        <taxon>Calliphoridae</taxon>
        <taxon>Luciliinae</taxon>
        <taxon>Lucilia</taxon>
    </lineage>
</organism>
<accession>A0A0L0CPZ3</accession>
<comment type="caution">
    <text evidence="1">The sequence shown here is derived from an EMBL/GenBank/DDBJ whole genome shotgun (WGS) entry which is preliminary data.</text>
</comment>